<dbReference type="SUPFAM" id="SSF53756">
    <property type="entry name" value="UDP-Glycosyltransferase/glycogen phosphorylase"/>
    <property type="match status" value="1"/>
</dbReference>
<protein>
    <recommendedName>
        <fullName evidence="3">Capsule polysaccharide biosynthesis protein</fullName>
    </recommendedName>
</protein>
<sequence length="549" mass="61143">MTQPSDSFFLRSPTFRQLLPTKGKARDVVESLSVAKAYVKQALAVRKAIANYGPHLQAAAKTGDLAGRKIVIFAYKVQWLDTCTALGLALAARGAEVSIAWLSHLLAVPLAEPRAEGVVERLVSAAYRRALPSSGPIRGIDLASVPEKDGASEPAADVEEASRVDVHYLAKREQIDIGPGGPQKGLYDFRLKRNARAYRLASSLLARERFDSAIIPNGMIFEFGAFVRACKAAKLDYVTFEYWEKRFSCMLNLDRPVFDRFEERMWELSPKQPSERARERVAKSMATREGTEWKDFALKYQTSPLVSSEELRRSLSLEEGKPVVLVLPNVPFDTAVIGTPGAFSTLRAWFEATLRILARRNDCQVVIRSHPAEIVLGANETAREIYDRTVPQPPAHFRFIDSDQKINTYALMKMTSVGVVYSSTTGLELAMRGVPALVATQVHYAKKGFTTTVEDEADLERRIGELLKSTGRMDPSEVDLAWAYADMYMNRLPRPFPFTLTENFWVDAAPVLDAAMRNTLSEEMRDSLTLFAGGERARTLYSRIAGSSD</sequence>
<accession>A0ABZ2KH25</accession>
<dbReference type="RefSeq" id="WP_394848593.1">
    <property type="nucleotide sequence ID" value="NZ_CP089982.1"/>
</dbReference>
<keyword evidence="2" id="KW-1185">Reference proteome</keyword>
<evidence type="ECO:0008006" key="3">
    <source>
        <dbReference type="Google" id="ProtNLM"/>
    </source>
</evidence>
<name>A0ABZ2KH25_9BACT</name>
<dbReference type="EMBL" id="CP089982">
    <property type="protein sequence ID" value="WXA97977.1"/>
    <property type="molecule type" value="Genomic_DNA"/>
</dbReference>
<evidence type="ECO:0000313" key="2">
    <source>
        <dbReference type="Proteomes" id="UP001379533"/>
    </source>
</evidence>
<evidence type="ECO:0000313" key="1">
    <source>
        <dbReference type="EMBL" id="WXA97977.1"/>
    </source>
</evidence>
<organism evidence="1 2">
    <name type="scientific">Pendulispora brunnea</name>
    <dbReference type="NCBI Taxonomy" id="2905690"/>
    <lineage>
        <taxon>Bacteria</taxon>
        <taxon>Pseudomonadati</taxon>
        <taxon>Myxococcota</taxon>
        <taxon>Myxococcia</taxon>
        <taxon>Myxococcales</taxon>
        <taxon>Sorangiineae</taxon>
        <taxon>Pendulisporaceae</taxon>
        <taxon>Pendulispora</taxon>
    </lineage>
</organism>
<proteinExistence type="predicted"/>
<gene>
    <name evidence="1" type="ORF">LZC95_14180</name>
</gene>
<dbReference type="Proteomes" id="UP001379533">
    <property type="component" value="Chromosome"/>
</dbReference>
<reference evidence="1 2" key="1">
    <citation type="submission" date="2021-12" db="EMBL/GenBank/DDBJ databases">
        <title>Discovery of the Pendulisporaceae a myxobacterial family with distinct sporulation behavior and unique specialized metabolism.</title>
        <authorList>
            <person name="Garcia R."/>
            <person name="Popoff A."/>
            <person name="Bader C.D."/>
            <person name="Loehr J."/>
            <person name="Walesch S."/>
            <person name="Walt C."/>
            <person name="Boldt J."/>
            <person name="Bunk B."/>
            <person name="Haeckl F.J.F.P.J."/>
            <person name="Gunesch A.P."/>
            <person name="Birkelbach J."/>
            <person name="Nuebel U."/>
            <person name="Pietschmann T."/>
            <person name="Bach T."/>
            <person name="Mueller R."/>
        </authorList>
    </citation>
    <scope>NUCLEOTIDE SEQUENCE [LARGE SCALE GENOMIC DNA]</scope>
    <source>
        <strain evidence="1 2">MSr12523</strain>
    </source>
</reference>